<evidence type="ECO:0000313" key="2">
    <source>
        <dbReference type="Proteomes" id="UP001172680"/>
    </source>
</evidence>
<keyword evidence="2" id="KW-1185">Reference proteome</keyword>
<reference evidence="1" key="1">
    <citation type="submission" date="2022-10" db="EMBL/GenBank/DDBJ databases">
        <title>Culturing micro-colonial fungi from biological soil crusts in the Mojave desert and describing Neophaeococcomyces mojavensis, and introducing the new genera and species Taxawa tesnikishii.</title>
        <authorList>
            <person name="Kurbessoian T."/>
            <person name="Stajich J.E."/>
        </authorList>
    </citation>
    <scope>NUCLEOTIDE SEQUENCE</scope>
    <source>
        <strain evidence="1">JES_115</strain>
    </source>
</reference>
<organism evidence="1 2">
    <name type="scientific">Coniosporium tulheliwenetii</name>
    <dbReference type="NCBI Taxonomy" id="3383036"/>
    <lineage>
        <taxon>Eukaryota</taxon>
        <taxon>Fungi</taxon>
        <taxon>Dikarya</taxon>
        <taxon>Ascomycota</taxon>
        <taxon>Pezizomycotina</taxon>
        <taxon>Dothideomycetes</taxon>
        <taxon>Dothideomycetes incertae sedis</taxon>
        <taxon>Coniosporium</taxon>
    </lineage>
</organism>
<protein>
    <submittedName>
        <fullName evidence="1">Uncharacterized protein</fullName>
    </submittedName>
</protein>
<name>A0ACC2ZDQ5_9PEZI</name>
<sequence length="358" mass="39943">MFVFHVLTFAFFVGVLAAQEHADHPSDSDSAYNPSVGHDPQASPRAEAVTTVQEGSNVIVKLDCIGCPFRLRTEGEEVWEEPPRANALMLNFSRSHSQDTLLLNDCQILPLRGPPPFIDAYQTPANVTVDETSFMITVHQLNYRLGKAEGAWASYGLSYDHSIRPAANPNNVILDFDVIGWSQAAVDDPAQQMVSIEIGSNATVMIIGEVNLVPRPPPYRGEPTNEYPFWCPDFLEPTVDYLLSRPRHPDPPGHTIFRRYEWDGFGRKGTLSHGWAALCGWFGWAVMLTVVAVVVPCLTLCYGLYRLVLHIRKSGDKEYGSEEREQLMGDEEDADETFDEKKVIDEEASLPSLPTGKY</sequence>
<comment type="caution">
    <text evidence="1">The sequence shown here is derived from an EMBL/GenBank/DDBJ whole genome shotgun (WGS) entry which is preliminary data.</text>
</comment>
<proteinExistence type="predicted"/>
<dbReference type="Proteomes" id="UP001172680">
    <property type="component" value="Unassembled WGS sequence"/>
</dbReference>
<gene>
    <name evidence="1" type="ORF">H2199_002776</name>
</gene>
<dbReference type="EMBL" id="JAPDRP010000007">
    <property type="protein sequence ID" value="KAJ9645736.1"/>
    <property type="molecule type" value="Genomic_DNA"/>
</dbReference>
<evidence type="ECO:0000313" key="1">
    <source>
        <dbReference type="EMBL" id="KAJ9645736.1"/>
    </source>
</evidence>
<accession>A0ACC2ZDQ5</accession>